<proteinExistence type="predicted"/>
<dbReference type="Proteomes" id="UP000316726">
    <property type="component" value="Chromosome 14"/>
</dbReference>
<evidence type="ECO:0008006" key="3">
    <source>
        <dbReference type="Google" id="ProtNLM"/>
    </source>
</evidence>
<gene>
    <name evidence="1" type="ORF">A3770_14p72140</name>
</gene>
<reference evidence="1 2" key="1">
    <citation type="submission" date="2018-07" db="EMBL/GenBank/DDBJ databases">
        <title>The complete nuclear genome of the prasinophyte Chloropicon primus (CCMP1205).</title>
        <authorList>
            <person name="Pombert J.-F."/>
            <person name="Otis C."/>
            <person name="Turmel M."/>
            <person name="Lemieux C."/>
        </authorList>
    </citation>
    <scope>NUCLEOTIDE SEQUENCE [LARGE SCALE GENOMIC DNA]</scope>
    <source>
        <strain evidence="1 2">CCMP1205</strain>
    </source>
</reference>
<dbReference type="EMBL" id="CP031047">
    <property type="protein sequence ID" value="QDZ24696.1"/>
    <property type="molecule type" value="Genomic_DNA"/>
</dbReference>
<name>A0A5B8MX15_9CHLO</name>
<evidence type="ECO:0000313" key="2">
    <source>
        <dbReference type="Proteomes" id="UP000316726"/>
    </source>
</evidence>
<dbReference type="SUPFAM" id="SSF48371">
    <property type="entry name" value="ARM repeat"/>
    <property type="match status" value="1"/>
</dbReference>
<accession>A0A5B8MX15</accession>
<organism evidence="1 2">
    <name type="scientific">Chloropicon primus</name>
    <dbReference type="NCBI Taxonomy" id="1764295"/>
    <lineage>
        <taxon>Eukaryota</taxon>
        <taxon>Viridiplantae</taxon>
        <taxon>Chlorophyta</taxon>
        <taxon>Chloropicophyceae</taxon>
        <taxon>Chloropicales</taxon>
        <taxon>Chloropicaceae</taxon>
        <taxon>Chloropicon</taxon>
    </lineage>
</organism>
<evidence type="ECO:0000313" key="1">
    <source>
        <dbReference type="EMBL" id="QDZ24696.1"/>
    </source>
</evidence>
<keyword evidence="2" id="KW-1185">Reference proteome</keyword>
<dbReference type="InterPro" id="IPR016024">
    <property type="entry name" value="ARM-type_fold"/>
</dbReference>
<protein>
    <recommendedName>
        <fullName evidence="3">DUF3730 domain-containing protein</fullName>
    </recommendedName>
</protein>
<sequence>MGSDGRRVKDVARVARPDGRGNDGARLGATVELARLCRERLDREEFGEVAGGSRQGRAGGVDTLEAFVDCVALGDLKQANLGIKCLLRGYSQATSRGARGCVEVLLRCLERRVAAPSGRGWATALTGRREEEDSGGCTIMPIVTAVTFCYLSRGWMQTHSSGAREGKRPGSQHVLLRVMRCLDACPGHLKEEGEASVRLAVQIILQNVSKTLEKIEGGVGLDVDGGQGNMKATKVSRVLTHLVRFLAHVLAQDEVGRKRARYDARAETASADSLVLYSLQHLKYLVLSKPGVAWLRKLASDLLTGIFFRALPLCLDSFNYRLVGIFDILLDLAEEEESQGQLAHLLVKWAVARALQRKSLTGMLPLLCRVTRLLPIPELFLVLLTQDNDSLFSLYGRRCGELGRRHYHVEISALVCFVNRLKTGEGATTPMPLEWSGRSTGISGEAPIQSSHPLSKVMQCLLVALGERSAEQVLLYAKDFVEIVVSNSKTMDLGEKQVVLCVTLTLLRHHDSNVNQVVLESLPEICSNFPGFQEAFAICAFLTLKDLLSSPASGMSVKSMVHFILQSKNSPVLQLLTKRAVQVMTSVDKKSGSSPFPRVYVNAVDCICQAVEEQGNDAQCEDLLKVLCQTPKAGTLESRANAAVVSRLLKAFPRICIEHIEQLEHLLEDKDDVVKSIGIRTVHHLTGLGVFEKRSALKILGRKLASAGDQSLHAWLDFQMLSVSEEMPVEDMEELLARLANVNREGSPELQRAFYSVCSGGSPQMLLHLKEPEYPNVAENFNDAEKFVAAQVVEEVRVLRHRKSVKAAPPDSLWDAVKRQLHSSGESTNAGEAADWGARMMWMACDASPSQHGTNHSLEEFRRVYKQVSPEVVVSSRLFNAGTMAKTTWHAFLSSWLHASDASGDTVDRIEVVSKGILSCQGVDEEVRHIALSALIGVSDSLADELAFQIVPSLVEKFEDQGSSMQTKEISSFCMRLAMPGAPEALREKMREVIPPEAEDENVNLVHGVLQRSDNKGAEELLKKLLQMWKNGSKGLQSIAACVGSLAFYLNRPYPLTSAIVDKNLPLDARLGAAIGACNALGCSGLTMPPRPPVPAVERILLRSDVVNLFVAELISDPFLSSTLKWLGQIVLYSMQKLAKRTELRSSGKKEFDKYSYIQLCMNQVELYRLDPGKEDCAACAIRALAGVHDTSVLDTTEFVCSLICSEVGHSTSKVCLRACFDLLASHKNTLDCVVSQSISAVIDVFDQDQDLEDLVMKCLPSILSISSAEDVNKLLSKVTNKADVTVFQGVATFVDAISAKKPRRYKLMRASLVTFAIHALRDLSLPTLGYRQQSDGDAWSCMSNWMAKWEDLDYIEEIATHIEDTKNFLITLSGKKPACSDVLCVSKWFLSTEGNRWVLPRLSGAIASLMESGVIDVKQWMLDMFEGSQASSSSSLALFASVLLLRSSKLFSAAALFCEDITPPDLLPWTLPKTLKDLPASFSKLWSHRFLQWVNETEIELTDALISIKEHLSLQSIETFLV</sequence>